<reference evidence="3" key="1">
    <citation type="submission" date="2018-05" db="EMBL/GenBank/DDBJ databases">
        <authorList>
            <person name="Lanie J.A."/>
            <person name="Ng W.-L."/>
            <person name="Kazmierczak K.M."/>
            <person name="Andrzejewski T.M."/>
            <person name="Davidsen T.M."/>
            <person name="Wayne K.J."/>
            <person name="Tettelin H."/>
            <person name="Glass J.I."/>
            <person name="Rusch D."/>
            <person name="Podicherti R."/>
            <person name="Tsui H.-C.T."/>
            <person name="Winkler M.E."/>
        </authorList>
    </citation>
    <scope>NUCLEOTIDE SEQUENCE</scope>
</reference>
<dbReference type="InterPro" id="IPR036291">
    <property type="entry name" value="NAD(P)-bd_dom_sf"/>
</dbReference>
<dbReference type="PANTHER" id="PTHR14239:SF0">
    <property type="entry name" value="F420-DEPENDENT NADP REDUCTASE"/>
    <property type="match status" value="1"/>
</dbReference>
<evidence type="ECO:0000259" key="2">
    <source>
        <dbReference type="Pfam" id="PF03807"/>
    </source>
</evidence>
<organism evidence="3">
    <name type="scientific">marine metagenome</name>
    <dbReference type="NCBI Taxonomy" id="408172"/>
    <lineage>
        <taxon>unclassified sequences</taxon>
        <taxon>metagenomes</taxon>
        <taxon>ecological metagenomes</taxon>
    </lineage>
</organism>
<evidence type="ECO:0000256" key="1">
    <source>
        <dbReference type="ARBA" id="ARBA00023002"/>
    </source>
</evidence>
<name>A0A381UNT7_9ZZZZ</name>
<dbReference type="AlphaFoldDB" id="A0A381UNT7"/>
<sequence>MQVSPLPNLAIVGGTGALGTGLAYRWARAGYSVAIGSRSREKGAAAAAELRTRLPEATVSGAGNRDVAGTAAIIILTVPYAHHRSTLEDIKAEVQGKIVVDTTVPLVPPKVTRVQLSDDWPVAKSAQSLLGANVRVVSAFHNVAAAHLQREKGPDDGDVLVYGNDNGARQAVINLVAATGLRGLHAGSINNSVASEALTSVLIFINKKYKIDGTGLRITGTRMGEAT</sequence>
<dbReference type="GO" id="GO:0016651">
    <property type="term" value="F:oxidoreductase activity, acting on NAD(P)H"/>
    <property type="evidence" value="ECO:0007669"/>
    <property type="project" value="InterPro"/>
</dbReference>
<dbReference type="GO" id="GO:0005886">
    <property type="term" value="C:plasma membrane"/>
    <property type="evidence" value="ECO:0007669"/>
    <property type="project" value="TreeGrafter"/>
</dbReference>
<feature type="domain" description="Pyrroline-5-carboxylate reductase catalytic N-terminal" evidence="2">
    <location>
        <begin position="9"/>
        <end position="105"/>
    </location>
</feature>
<dbReference type="InterPro" id="IPR010185">
    <property type="entry name" value="NpdG"/>
</dbReference>
<accession>A0A381UNT7</accession>
<dbReference type="GO" id="GO:0015677">
    <property type="term" value="P:copper ion import"/>
    <property type="evidence" value="ECO:0007669"/>
    <property type="project" value="TreeGrafter"/>
</dbReference>
<dbReference type="GO" id="GO:0070967">
    <property type="term" value="F:coenzyme F420 binding"/>
    <property type="evidence" value="ECO:0007669"/>
    <property type="project" value="InterPro"/>
</dbReference>
<dbReference type="GO" id="GO:0008823">
    <property type="term" value="F:cupric reductase (NADH) activity"/>
    <property type="evidence" value="ECO:0007669"/>
    <property type="project" value="TreeGrafter"/>
</dbReference>
<dbReference type="EMBL" id="UINC01006730">
    <property type="protein sequence ID" value="SVA29288.1"/>
    <property type="molecule type" value="Genomic_DNA"/>
</dbReference>
<protein>
    <recommendedName>
        <fullName evidence="2">Pyrroline-5-carboxylate reductase catalytic N-terminal domain-containing protein</fullName>
    </recommendedName>
</protein>
<gene>
    <name evidence="3" type="ORF">METZ01_LOCUS82142</name>
</gene>
<dbReference type="InterPro" id="IPR051267">
    <property type="entry name" value="STEAP_metalloreductase"/>
</dbReference>
<dbReference type="PANTHER" id="PTHR14239">
    <property type="entry name" value="DUDULIN-RELATED"/>
    <property type="match status" value="1"/>
</dbReference>
<dbReference type="GO" id="GO:0050661">
    <property type="term" value="F:NADP binding"/>
    <property type="evidence" value="ECO:0007669"/>
    <property type="project" value="InterPro"/>
</dbReference>
<proteinExistence type="predicted"/>
<dbReference type="Gene3D" id="3.40.50.720">
    <property type="entry name" value="NAD(P)-binding Rossmann-like Domain"/>
    <property type="match status" value="1"/>
</dbReference>
<dbReference type="GO" id="GO:0006740">
    <property type="term" value="P:NADPH regeneration"/>
    <property type="evidence" value="ECO:0007669"/>
    <property type="project" value="InterPro"/>
</dbReference>
<dbReference type="NCBIfam" id="TIGR01915">
    <property type="entry name" value="npdG"/>
    <property type="match status" value="1"/>
</dbReference>
<evidence type="ECO:0000313" key="3">
    <source>
        <dbReference type="EMBL" id="SVA29288.1"/>
    </source>
</evidence>
<dbReference type="GO" id="GO:0052851">
    <property type="term" value="F:ferric-chelate reductase (NADPH) activity"/>
    <property type="evidence" value="ECO:0007669"/>
    <property type="project" value="TreeGrafter"/>
</dbReference>
<dbReference type="InterPro" id="IPR028939">
    <property type="entry name" value="P5C_Rdtase_cat_N"/>
</dbReference>
<dbReference type="Pfam" id="PF03807">
    <property type="entry name" value="F420_oxidored"/>
    <property type="match status" value="1"/>
</dbReference>
<dbReference type="SUPFAM" id="SSF51735">
    <property type="entry name" value="NAD(P)-binding Rossmann-fold domains"/>
    <property type="match status" value="1"/>
</dbReference>
<keyword evidence="1" id="KW-0560">Oxidoreductase</keyword>